<sequence length="229" mass="26701">MKICKWAFQQDAVVDRGSTWLLKLMQLLSIPFSPNEIRIDRPGGGGNTIPLADGCKKRVGFISAYIPSETDFNPPTKELEETVIRYRGRKYIDITLATEDIFHYVKEWRVDQDDSFSDHRRIIFHIDCIVEKALFRNARKTDWGKFASIVSKHSSNRFCYSNLEELEEGARELERVLSDAYNIACPLREIMPGKGKPWWSKELNKIRKKARRALRVALKKDNDDSWRAY</sequence>
<accession>A0A8S4QJB0</accession>
<dbReference type="Proteomes" id="UP000838756">
    <property type="component" value="Unassembled WGS sequence"/>
</dbReference>
<gene>
    <name evidence="1" type="primary">jg5576</name>
    <name evidence="1" type="ORF">PAEG_LOCUS3523</name>
</gene>
<comment type="caution">
    <text evidence="1">The sequence shown here is derived from an EMBL/GenBank/DDBJ whole genome shotgun (WGS) entry which is preliminary data.</text>
</comment>
<protein>
    <submittedName>
        <fullName evidence="1">Jg5576 protein</fullName>
    </submittedName>
</protein>
<keyword evidence="2" id="KW-1185">Reference proteome</keyword>
<dbReference type="AlphaFoldDB" id="A0A8S4QJB0"/>
<feature type="non-terminal residue" evidence="1">
    <location>
        <position position="229"/>
    </location>
</feature>
<evidence type="ECO:0000313" key="1">
    <source>
        <dbReference type="EMBL" id="CAH2212962.1"/>
    </source>
</evidence>
<organism evidence="1 2">
    <name type="scientific">Pararge aegeria aegeria</name>
    <dbReference type="NCBI Taxonomy" id="348720"/>
    <lineage>
        <taxon>Eukaryota</taxon>
        <taxon>Metazoa</taxon>
        <taxon>Ecdysozoa</taxon>
        <taxon>Arthropoda</taxon>
        <taxon>Hexapoda</taxon>
        <taxon>Insecta</taxon>
        <taxon>Pterygota</taxon>
        <taxon>Neoptera</taxon>
        <taxon>Endopterygota</taxon>
        <taxon>Lepidoptera</taxon>
        <taxon>Glossata</taxon>
        <taxon>Ditrysia</taxon>
        <taxon>Papilionoidea</taxon>
        <taxon>Nymphalidae</taxon>
        <taxon>Satyrinae</taxon>
        <taxon>Satyrini</taxon>
        <taxon>Parargina</taxon>
        <taxon>Pararge</taxon>
    </lineage>
</organism>
<evidence type="ECO:0000313" key="2">
    <source>
        <dbReference type="Proteomes" id="UP000838756"/>
    </source>
</evidence>
<reference evidence="1" key="1">
    <citation type="submission" date="2022-03" db="EMBL/GenBank/DDBJ databases">
        <authorList>
            <person name="Lindestad O."/>
        </authorList>
    </citation>
    <scope>NUCLEOTIDE SEQUENCE</scope>
</reference>
<dbReference type="EMBL" id="CAKXAJ010011342">
    <property type="protein sequence ID" value="CAH2212962.1"/>
    <property type="molecule type" value="Genomic_DNA"/>
</dbReference>
<dbReference type="Gene3D" id="3.60.10.10">
    <property type="entry name" value="Endonuclease/exonuclease/phosphatase"/>
    <property type="match status" value="1"/>
</dbReference>
<dbReference type="OrthoDB" id="6932013at2759"/>
<proteinExistence type="predicted"/>
<dbReference type="SUPFAM" id="SSF56219">
    <property type="entry name" value="DNase I-like"/>
    <property type="match status" value="1"/>
</dbReference>
<dbReference type="InterPro" id="IPR036691">
    <property type="entry name" value="Endo/exonu/phosph_ase_sf"/>
</dbReference>
<name>A0A8S4QJB0_9NEOP</name>